<accession>A0A6P4YCK3</accession>
<keyword evidence="5" id="KW-0245">EGF-like domain</keyword>
<evidence type="ECO:0000256" key="3">
    <source>
        <dbReference type="ARBA" id="ARBA00023157"/>
    </source>
</evidence>
<dbReference type="InterPro" id="IPR016187">
    <property type="entry name" value="CTDL_fold"/>
</dbReference>
<comment type="caution">
    <text evidence="6">Lacks conserved residue(s) required for the propagation of feature annotation.</text>
</comment>
<dbReference type="Pfam" id="PF13229">
    <property type="entry name" value="Beta_helix"/>
    <property type="match status" value="1"/>
</dbReference>
<dbReference type="InterPro" id="IPR036772">
    <property type="entry name" value="SRCR-like_dom_sf"/>
</dbReference>
<dbReference type="SUPFAM" id="SSF51126">
    <property type="entry name" value="Pectin lyase-like"/>
    <property type="match status" value="2"/>
</dbReference>
<dbReference type="SUPFAM" id="SSF56436">
    <property type="entry name" value="C-type lectin-like"/>
    <property type="match status" value="1"/>
</dbReference>
<keyword evidence="1" id="KW-0732">Signal</keyword>
<dbReference type="Gene3D" id="2.160.20.10">
    <property type="entry name" value="Single-stranded right-handed beta-helix, Pectin lyase-like"/>
    <property type="match status" value="1"/>
</dbReference>
<dbReference type="SUPFAM" id="SSF56487">
    <property type="entry name" value="SRCR-like"/>
    <property type="match status" value="1"/>
</dbReference>
<feature type="disulfide bond" evidence="5">
    <location>
        <begin position="1505"/>
        <end position="1514"/>
    </location>
</feature>
<dbReference type="InterPro" id="IPR012334">
    <property type="entry name" value="Pectin_lyas_fold"/>
</dbReference>
<evidence type="ECO:0000313" key="9">
    <source>
        <dbReference type="Proteomes" id="UP000515135"/>
    </source>
</evidence>
<dbReference type="Gene3D" id="3.10.250.10">
    <property type="entry name" value="SRCR-like domain"/>
    <property type="match status" value="1"/>
</dbReference>
<gene>
    <name evidence="10" type="primary">LOC109462525</name>
</gene>
<feature type="domain" description="SRCR" evidence="8">
    <location>
        <begin position="702"/>
        <end position="808"/>
    </location>
</feature>
<proteinExistence type="predicted"/>
<dbReference type="RefSeq" id="XP_019614636.1">
    <property type="nucleotide sequence ID" value="XM_019759077.1"/>
</dbReference>
<evidence type="ECO:0000256" key="4">
    <source>
        <dbReference type="ARBA" id="ARBA00023180"/>
    </source>
</evidence>
<dbReference type="InterPro" id="IPR053243">
    <property type="entry name" value="SJ_maturation_regulator"/>
</dbReference>
<dbReference type="PANTHER" id="PTHR47653">
    <property type="entry name" value="PROTEIN BARK BEETLE"/>
    <property type="match status" value="1"/>
</dbReference>
<feature type="disulfide bond" evidence="6">
    <location>
        <begin position="775"/>
        <end position="785"/>
    </location>
</feature>
<keyword evidence="3 6" id="KW-1015">Disulfide bond</keyword>
<dbReference type="PROSITE" id="PS01186">
    <property type="entry name" value="EGF_2"/>
    <property type="match status" value="1"/>
</dbReference>
<dbReference type="PRINTS" id="PR00258">
    <property type="entry name" value="SPERACTRCPTR"/>
</dbReference>
<dbReference type="PROSITE" id="PS00022">
    <property type="entry name" value="EGF_1"/>
    <property type="match status" value="1"/>
</dbReference>
<dbReference type="InterPro" id="IPR011050">
    <property type="entry name" value="Pectin_lyase_fold/virulence"/>
</dbReference>
<sequence length="1798" mass="199190">MHLHKASGLSIQGSTSQNAINNILMEHVVGARSGVEYFDLQGSQPTTLQGVTLFNSDTRNGVGIDVKGFDSLSWWELEAYAGSQLVSLRKMCSLTTDLLLSEGPSRWIINGIRKNARLRCHKTVRAPEGYLVRLVVTKSSFSQPSSRNFLGIYDSHQQDENFKVGSVDFSYQVSSSGTPLVFTSTTPVMTLSLIASTSQNALFVARLDVMRPGSNTTDFGNTKTLPMSDCIVENFDKGLSLSNVVGSELTVDSTVFKNNDFSVTITSSSGDFKMHNISVVDNNYGIRALSIVGTISLNNSLIQSNYVHGLFLYNIQGKVSITDVAVIENGRSVYSSIINDYGVRIQHTISQHGSYYLSNITCRDNPWYGIDLDLSSDTEVEIYDSYIKENGRGGIRMYSREVQSDQHSIVSIQNSTITRNGRFALQVTGRLRTLNFVGNTISANRCPYQPAMTIEGQAQNLSFTSNTVINNNAREALSLAMTGFLQYGIPSEIKIERNRFEANFFDPSMSDENQYEQHPDNTSCTIEIGGYKQSIQMHSNILDDQDMDYTVCSRVYSGTSDWTIRASYNWWGTAVETEIQGKIHDFDDWNDRAAVDYFPYLTGPDLSSPPADPSNRDVTMATDNIGGRLYNLLHLQKDGGPYTIKADLTVLKNASLTIDPGTTIKVHPCVGLLNLGSLVAQGTRSEPIIFELADVPVHQPQVRLVGGRYPWEGRVEVFYNGEWGSVCGRHYWDSQDANVVCRELGYGSSTVYSTYSFGQGSGPIWIGYYTSRPDCTGNEMSVFNCLRGPPGNVDSRCTHSYDVGIRCNMDTWVSPRPTCIMKKWGGITSKSATTEVLTNLKFSNTGNLHRRSHAAILIQKVHGTTDISSIEISECVGTGIQLLGMNTTQSVTNVNISGCDGYAGVSITGRKSSVMSSTKVRITDSVFTAGSFELTPHSITNCLANPGSIIRLCGGDSDLHLKNDMCFVHVETERTSSTCYKHLYAGVGFTVELTVSFVQFQSYSSRLRVFADGSHTQQIGHVTRSDNGKTYIRFVSQTMMSLQYISYYWDSNEIFGEVSFYNVRDVADPTKYIIETSTVDSTRGTVINVTTANGEIYDIQRNMFMHNQPRNNDNKQAVISCCPMDSYIGLRNNYIANNLMTSLSLDLTNQKGGNITVLGNRFFRNSGKSTIIVTGDSFSTTQQPILIDRNVFYSNDVGSNGNVVKFENVDGQLSNNVFFNNSGKHVVTWEGRSRTNSLQRCENNLFYDNIGLTPGEKHTLIVSGRDVQLHDNVLTNPANDAELATPNITGYDSVNATLNWWGFNSTSDISSRIRDKNDRGDWAEVHFQPWIQEEPTDGPCGLGWTYSQTFSACYRYMGGALSWGGAVQSCKAQYSVLSKRFDGPERDFIDSSLIARKVDFVPDVPVWMDNEMQGQENATVNCKVYLRDSQEAVQGVSCNSFFPYICKRPVVDDCPNYCSHHGRCEGETCICGRGWEGEDCSKFTCKDRNFCGEFGTCVGPNICRCRNGWQGRACTVSYCNRFTNCRTCTREVGCGWCEERQSCDSGLYRGPDVSPCMTSWFYNSCFTVGKRDKCSSQIEVLDCEQWQCNPSLPTTTVESCLRCQDVENCFKELDMLDYSDFSQEVQLEMAVDMKRNEGAPELSEVERVLSGNGTLDGNTVRVITEDAPVYKCIGSRAMNKGEGSYHLLMRDIPDNLSVGDVIVSNHSNGILEQVIQQTSTPLGVFIQTQLQDCFTTFNFRKELMTTDGVTLPASLPCSGGPEGAHGLLIVDSAGREVDLETGDVVVGRRSGRLLAKFP</sequence>
<keyword evidence="4" id="KW-0325">Glycoprotein</keyword>
<name>A0A6P4YCK3_BRABE</name>
<dbReference type="FunFam" id="3.10.250.10:FF:000051">
    <property type="entry name" value="Si:dkey-242e21.3"/>
    <property type="match status" value="1"/>
</dbReference>
<evidence type="ECO:0000256" key="1">
    <source>
        <dbReference type="ARBA" id="ARBA00022729"/>
    </source>
</evidence>
<dbReference type="Proteomes" id="UP000515135">
    <property type="component" value="Unplaced"/>
</dbReference>
<evidence type="ECO:0000256" key="5">
    <source>
        <dbReference type="PROSITE-ProRule" id="PRU00076"/>
    </source>
</evidence>
<organism evidence="9 10">
    <name type="scientific">Branchiostoma belcheri</name>
    <name type="common">Amphioxus</name>
    <dbReference type="NCBI Taxonomy" id="7741"/>
    <lineage>
        <taxon>Eukaryota</taxon>
        <taxon>Metazoa</taxon>
        <taxon>Chordata</taxon>
        <taxon>Cephalochordata</taxon>
        <taxon>Leptocardii</taxon>
        <taxon>Amphioxiformes</taxon>
        <taxon>Branchiostomatidae</taxon>
        <taxon>Branchiostoma</taxon>
    </lineage>
</organism>
<evidence type="ECO:0000256" key="6">
    <source>
        <dbReference type="PROSITE-ProRule" id="PRU00196"/>
    </source>
</evidence>
<dbReference type="PROSITE" id="PS50287">
    <property type="entry name" value="SRCR_2"/>
    <property type="match status" value="1"/>
</dbReference>
<evidence type="ECO:0000259" key="8">
    <source>
        <dbReference type="PROSITE" id="PS50287"/>
    </source>
</evidence>
<dbReference type="KEGG" id="bbel:109462525"/>
<dbReference type="InterPro" id="IPR000742">
    <property type="entry name" value="EGF"/>
</dbReference>
<evidence type="ECO:0000313" key="10">
    <source>
        <dbReference type="RefSeq" id="XP_019614636.1"/>
    </source>
</evidence>
<dbReference type="CDD" id="cd00037">
    <property type="entry name" value="CLECT"/>
    <property type="match status" value="1"/>
</dbReference>
<dbReference type="PROSITE" id="PS50026">
    <property type="entry name" value="EGF_3"/>
    <property type="match status" value="1"/>
</dbReference>
<evidence type="ECO:0000259" key="7">
    <source>
        <dbReference type="PROSITE" id="PS50026"/>
    </source>
</evidence>
<dbReference type="GO" id="GO:0016020">
    <property type="term" value="C:membrane"/>
    <property type="evidence" value="ECO:0007669"/>
    <property type="project" value="InterPro"/>
</dbReference>
<keyword evidence="2" id="KW-0677">Repeat</keyword>
<dbReference type="PANTHER" id="PTHR47653:SF1">
    <property type="entry name" value="DELETED IN MALIGNANT BRAIN TUMORS 1 PROTEIN"/>
    <property type="match status" value="1"/>
</dbReference>
<dbReference type="GO" id="GO:0045217">
    <property type="term" value="P:cell-cell junction maintenance"/>
    <property type="evidence" value="ECO:0007669"/>
    <property type="project" value="TreeGrafter"/>
</dbReference>
<feature type="domain" description="EGF-like" evidence="7">
    <location>
        <begin position="1481"/>
        <end position="1515"/>
    </location>
</feature>
<dbReference type="InterPro" id="IPR039448">
    <property type="entry name" value="Beta_helix"/>
</dbReference>
<dbReference type="SMART" id="SM00181">
    <property type="entry name" value="EGF"/>
    <property type="match status" value="2"/>
</dbReference>
<dbReference type="Pfam" id="PF00530">
    <property type="entry name" value="SRCR"/>
    <property type="match status" value="1"/>
</dbReference>
<reference evidence="10" key="1">
    <citation type="submission" date="2025-08" db="UniProtKB">
        <authorList>
            <consortium name="RefSeq"/>
        </authorList>
    </citation>
    <scope>IDENTIFICATION</scope>
    <source>
        <tissue evidence="10">Gonad</tissue>
    </source>
</reference>
<evidence type="ECO:0000256" key="2">
    <source>
        <dbReference type="ARBA" id="ARBA00022737"/>
    </source>
</evidence>
<dbReference type="GeneID" id="109462525"/>
<protein>
    <submittedName>
        <fullName evidence="10">Protein bark beetle-like</fullName>
    </submittedName>
</protein>
<dbReference type="InterPro" id="IPR006626">
    <property type="entry name" value="PbH1"/>
</dbReference>
<dbReference type="Gene3D" id="2.10.25.10">
    <property type="entry name" value="Laminin"/>
    <property type="match status" value="1"/>
</dbReference>
<dbReference type="InterPro" id="IPR001190">
    <property type="entry name" value="SRCR"/>
</dbReference>
<keyword evidence="9" id="KW-1185">Reference proteome</keyword>
<dbReference type="OrthoDB" id="536948at2759"/>
<dbReference type="SMART" id="SM00202">
    <property type="entry name" value="SR"/>
    <property type="match status" value="1"/>
</dbReference>
<dbReference type="SMART" id="SM00710">
    <property type="entry name" value="PbH1"/>
    <property type="match status" value="13"/>
</dbReference>